<evidence type="ECO:0000259" key="1">
    <source>
        <dbReference type="PROSITE" id="PS50097"/>
    </source>
</evidence>
<dbReference type="Pfam" id="PF00651">
    <property type="entry name" value="BTB"/>
    <property type="match status" value="1"/>
</dbReference>
<dbReference type="InterPro" id="IPR011333">
    <property type="entry name" value="SKP1/BTB/POZ_sf"/>
</dbReference>
<name>E9I3M3_DAPPU</name>
<dbReference type="PhylomeDB" id="E9I3M3"/>
<dbReference type="GO" id="GO:0005634">
    <property type="term" value="C:nucleus"/>
    <property type="evidence" value="ECO:0000318"/>
    <property type="project" value="GO_Central"/>
</dbReference>
<dbReference type="AlphaFoldDB" id="E9I3M3"/>
<dbReference type="GO" id="GO:0031625">
    <property type="term" value="F:ubiquitin protein ligase binding"/>
    <property type="evidence" value="ECO:0000318"/>
    <property type="project" value="GO_Central"/>
</dbReference>
<reference evidence="2 3" key="1">
    <citation type="journal article" date="2011" name="Science">
        <title>The ecoresponsive genome of Daphnia pulex.</title>
        <authorList>
            <person name="Colbourne J.K."/>
            <person name="Pfrender M.E."/>
            <person name="Gilbert D."/>
            <person name="Thomas W.K."/>
            <person name="Tucker A."/>
            <person name="Oakley T.H."/>
            <person name="Tokishita S."/>
            <person name="Aerts A."/>
            <person name="Arnold G.J."/>
            <person name="Basu M.K."/>
            <person name="Bauer D.J."/>
            <person name="Caceres C.E."/>
            <person name="Carmel L."/>
            <person name="Casola C."/>
            <person name="Choi J.H."/>
            <person name="Detter J.C."/>
            <person name="Dong Q."/>
            <person name="Dusheyko S."/>
            <person name="Eads B.D."/>
            <person name="Frohlich T."/>
            <person name="Geiler-Samerotte K.A."/>
            <person name="Gerlach D."/>
            <person name="Hatcher P."/>
            <person name="Jogdeo S."/>
            <person name="Krijgsveld J."/>
            <person name="Kriventseva E.V."/>
            <person name="Kultz D."/>
            <person name="Laforsch C."/>
            <person name="Lindquist E."/>
            <person name="Lopez J."/>
            <person name="Manak J.R."/>
            <person name="Muller J."/>
            <person name="Pangilinan J."/>
            <person name="Patwardhan R.P."/>
            <person name="Pitluck S."/>
            <person name="Pritham E.J."/>
            <person name="Rechtsteiner A."/>
            <person name="Rho M."/>
            <person name="Rogozin I.B."/>
            <person name="Sakarya O."/>
            <person name="Salamov A."/>
            <person name="Schaack S."/>
            <person name="Shapiro H."/>
            <person name="Shiga Y."/>
            <person name="Skalitzky C."/>
            <person name="Smith Z."/>
            <person name="Souvorov A."/>
            <person name="Sung W."/>
            <person name="Tang Z."/>
            <person name="Tsuchiya D."/>
            <person name="Tu H."/>
            <person name="Vos H."/>
            <person name="Wang M."/>
            <person name="Wolf Y.I."/>
            <person name="Yamagata H."/>
            <person name="Yamada T."/>
            <person name="Ye Y."/>
            <person name="Shaw J.R."/>
            <person name="Andrews J."/>
            <person name="Crease T.J."/>
            <person name="Tang H."/>
            <person name="Lucas S.M."/>
            <person name="Robertson H.M."/>
            <person name="Bork P."/>
            <person name="Koonin E.V."/>
            <person name="Zdobnov E.M."/>
            <person name="Grigoriev I.V."/>
            <person name="Lynch M."/>
            <person name="Boore J.L."/>
        </authorList>
    </citation>
    <scope>NUCLEOTIDE SEQUENCE [LARGE SCALE GENOMIC DNA]</scope>
</reference>
<evidence type="ECO:0000313" key="3">
    <source>
        <dbReference type="Proteomes" id="UP000000305"/>
    </source>
</evidence>
<dbReference type="FunFam" id="1.25.40.420:FF:000050">
    <property type="entry name" value="Uncharacterized protein"/>
    <property type="match status" value="1"/>
</dbReference>
<dbReference type="PROSITE" id="PS50097">
    <property type="entry name" value="BTB"/>
    <property type="match status" value="1"/>
</dbReference>
<feature type="domain" description="BTB" evidence="1">
    <location>
        <begin position="1"/>
        <end position="48"/>
    </location>
</feature>
<dbReference type="Proteomes" id="UP000000305">
    <property type="component" value="Unassembled WGS sequence"/>
</dbReference>
<protein>
    <recommendedName>
        <fullName evidence="1">BTB domain-containing protein</fullName>
    </recommendedName>
</protein>
<dbReference type="InParanoid" id="E9I3M3"/>
<dbReference type="eggNOG" id="KOG1987">
    <property type="taxonomic scope" value="Eukaryota"/>
</dbReference>
<dbReference type="GO" id="GO:0043161">
    <property type="term" value="P:proteasome-mediated ubiquitin-dependent protein catabolic process"/>
    <property type="evidence" value="ECO:0000318"/>
    <property type="project" value="GO_Central"/>
</dbReference>
<dbReference type="InterPro" id="IPR000210">
    <property type="entry name" value="BTB/POZ_dom"/>
</dbReference>
<evidence type="ECO:0000313" key="2">
    <source>
        <dbReference type="EMBL" id="EFX61407.1"/>
    </source>
</evidence>
<dbReference type="SUPFAM" id="SSF54695">
    <property type="entry name" value="POZ domain"/>
    <property type="match status" value="1"/>
</dbReference>
<dbReference type="EMBL" id="GL734631">
    <property type="protein sequence ID" value="EFX61407.1"/>
    <property type="molecule type" value="Genomic_DNA"/>
</dbReference>
<dbReference type="HOGENOM" id="CLU_004253_9_3_1"/>
<dbReference type="FunFam" id="3.30.710.10:FF:000242">
    <property type="entry name" value="Uncharacterized protein"/>
    <property type="match status" value="1"/>
</dbReference>
<dbReference type="KEGG" id="dpx:DAPPUDRAFT_17959"/>
<proteinExistence type="predicted"/>
<sequence length="134" mass="15857">TRCQVFAAMFKHETKEKLSNEIEIKDVEPDVFQQLLRFIYTGRLSLETMETMAVALFIAADKYLLDQLKDKCELFLLYKMTPVNCLELLLQADFLNWAKLKEEAAVYFRRHKERVMAIDKWKMVEQECPSLLVD</sequence>
<dbReference type="Gene3D" id="3.30.710.10">
    <property type="entry name" value="Potassium Channel Kv1.1, Chain A"/>
    <property type="match status" value="1"/>
</dbReference>
<gene>
    <name evidence="2" type="ORF">DAPPUDRAFT_17959</name>
</gene>
<keyword evidence="3" id="KW-1185">Reference proteome</keyword>
<feature type="non-terminal residue" evidence="2">
    <location>
        <position position="1"/>
    </location>
</feature>
<accession>E9I3M3</accession>
<organism evidence="2 3">
    <name type="scientific">Daphnia pulex</name>
    <name type="common">Water flea</name>
    <dbReference type="NCBI Taxonomy" id="6669"/>
    <lineage>
        <taxon>Eukaryota</taxon>
        <taxon>Metazoa</taxon>
        <taxon>Ecdysozoa</taxon>
        <taxon>Arthropoda</taxon>
        <taxon>Crustacea</taxon>
        <taxon>Branchiopoda</taxon>
        <taxon>Diplostraca</taxon>
        <taxon>Cladocera</taxon>
        <taxon>Anomopoda</taxon>
        <taxon>Daphniidae</taxon>
        <taxon>Daphnia</taxon>
    </lineage>
</organism>
<dbReference type="STRING" id="6669.E9I3M3"/>
<dbReference type="OrthoDB" id="10249567at2759"/>
<dbReference type="GO" id="GO:0030162">
    <property type="term" value="P:regulation of proteolysis"/>
    <property type="evidence" value="ECO:0000318"/>
    <property type="project" value="GO_Central"/>
</dbReference>
<feature type="non-terminal residue" evidence="2">
    <location>
        <position position="134"/>
    </location>
</feature>
<dbReference type="Gene3D" id="1.25.40.420">
    <property type="match status" value="1"/>
</dbReference>
<dbReference type="GO" id="GO:0005737">
    <property type="term" value="C:cytoplasm"/>
    <property type="evidence" value="ECO:0000318"/>
    <property type="project" value="GO_Central"/>
</dbReference>
<dbReference type="PANTHER" id="PTHR24413">
    <property type="entry name" value="SPECKLE-TYPE POZ PROTEIN"/>
    <property type="match status" value="1"/>
</dbReference>